<protein>
    <submittedName>
        <fullName evidence="2">Uncharacterized protein</fullName>
    </submittedName>
</protein>
<sequence>MKPSGGELGRSPRAGTLSTNSSGIPNLDLRLPISSSLTQEWEALQDSVPDSTSKSFVFVCSNSSLQILFLLLTSSSPYPSEGDNCFKYQERPQD</sequence>
<evidence type="ECO:0000313" key="2">
    <source>
        <dbReference type="EMBL" id="KAL0433833.1"/>
    </source>
</evidence>
<dbReference type="AlphaFoldDB" id="A0AAW2VXD9"/>
<feature type="region of interest" description="Disordered" evidence="1">
    <location>
        <begin position="1"/>
        <end position="26"/>
    </location>
</feature>
<comment type="caution">
    <text evidence="2">The sequence shown here is derived from an EMBL/GenBank/DDBJ whole genome shotgun (WGS) entry which is preliminary data.</text>
</comment>
<reference evidence="2" key="2">
    <citation type="journal article" date="2024" name="Plant">
        <title>Genomic evolution and insights into agronomic trait innovations of Sesamum species.</title>
        <authorList>
            <person name="Miao H."/>
            <person name="Wang L."/>
            <person name="Qu L."/>
            <person name="Liu H."/>
            <person name="Sun Y."/>
            <person name="Le M."/>
            <person name="Wang Q."/>
            <person name="Wei S."/>
            <person name="Zheng Y."/>
            <person name="Lin W."/>
            <person name="Duan Y."/>
            <person name="Cao H."/>
            <person name="Xiong S."/>
            <person name="Wang X."/>
            <person name="Wei L."/>
            <person name="Li C."/>
            <person name="Ma Q."/>
            <person name="Ju M."/>
            <person name="Zhao R."/>
            <person name="Li G."/>
            <person name="Mu C."/>
            <person name="Tian Q."/>
            <person name="Mei H."/>
            <person name="Zhang T."/>
            <person name="Gao T."/>
            <person name="Zhang H."/>
        </authorList>
    </citation>
    <scope>NUCLEOTIDE SEQUENCE</scope>
    <source>
        <strain evidence="2">KEN1</strain>
    </source>
</reference>
<accession>A0AAW2VXD9</accession>
<name>A0AAW2VXD9_9LAMI</name>
<dbReference type="EMBL" id="JACGWN010000009">
    <property type="protein sequence ID" value="KAL0433833.1"/>
    <property type="molecule type" value="Genomic_DNA"/>
</dbReference>
<feature type="region of interest" description="Disordered" evidence="1">
    <location>
        <begin position="75"/>
        <end position="94"/>
    </location>
</feature>
<evidence type="ECO:0000256" key="1">
    <source>
        <dbReference type="SAM" id="MobiDB-lite"/>
    </source>
</evidence>
<proteinExistence type="predicted"/>
<gene>
    <name evidence="2" type="ORF">Slati_2717600</name>
</gene>
<reference evidence="2" key="1">
    <citation type="submission" date="2020-06" db="EMBL/GenBank/DDBJ databases">
        <authorList>
            <person name="Li T."/>
            <person name="Hu X."/>
            <person name="Zhang T."/>
            <person name="Song X."/>
            <person name="Zhang H."/>
            <person name="Dai N."/>
            <person name="Sheng W."/>
            <person name="Hou X."/>
            <person name="Wei L."/>
        </authorList>
    </citation>
    <scope>NUCLEOTIDE SEQUENCE</scope>
    <source>
        <strain evidence="2">KEN1</strain>
        <tissue evidence="2">Leaf</tissue>
    </source>
</reference>
<organism evidence="2">
    <name type="scientific">Sesamum latifolium</name>
    <dbReference type="NCBI Taxonomy" id="2727402"/>
    <lineage>
        <taxon>Eukaryota</taxon>
        <taxon>Viridiplantae</taxon>
        <taxon>Streptophyta</taxon>
        <taxon>Embryophyta</taxon>
        <taxon>Tracheophyta</taxon>
        <taxon>Spermatophyta</taxon>
        <taxon>Magnoliopsida</taxon>
        <taxon>eudicotyledons</taxon>
        <taxon>Gunneridae</taxon>
        <taxon>Pentapetalae</taxon>
        <taxon>asterids</taxon>
        <taxon>lamiids</taxon>
        <taxon>Lamiales</taxon>
        <taxon>Pedaliaceae</taxon>
        <taxon>Sesamum</taxon>
    </lineage>
</organism>